<proteinExistence type="predicted"/>
<dbReference type="Gene3D" id="3.40.50.1820">
    <property type="entry name" value="alpha/beta hydrolase"/>
    <property type="match status" value="1"/>
</dbReference>
<dbReference type="Proteomes" id="UP000247409">
    <property type="component" value="Unassembled WGS sequence"/>
</dbReference>
<sequence>MTDSEEDHRFDDATESFSSDEIFSLAHTDREIAVPLTPSYAVFKKLEVVNAGRINFMTMAYNTVALIALIVSSIIIVMARTTFSKTFDGVPGLFPDLTVYTFPKIFTLLDCIAFFLLFTYSVALFSVFTLIILKAGKSRILDEQIWVIMLLVSTVIYMIPYEASVRLRRDYLELPVPDPQDGTSVIDVFVCLRIISFAFVYILYFWFGAHSYRYLKTSVSLSDWHFYAPKLLVLLTYVAFKLGILFGYRVVFSEMPFASFAGFLRLYSALGRWPKLGVISVSVLTVMETIIALWMAFDLYRTFRVLENAQYVEHRTKILGFRFFLHQQAVFNFVYVITYILILFGLPHGAQVLQFSIHFGEQRGRGSYFDVLYAPFGLNLCVLAFVTIEAYTNLPADVNLKSILLTCRYCYVDENKEHCEPVVYRNTEPPSFSPGHLDLRPNCFVMQTTVELFNLSWFVYYHGTEKENKLKLEGNSLPVKIKEFLHDKNTDTKAIIAESSDRIIIAFKGTSSTQNLRTDIKVLYRSLNQVLGIRNSGELENRLMPWLDSRGFKRAKVHAGFADAYYSIRKELREILTAFYREKERPLLFTGHSLGGALATLCSIDALIHLGIPGRKIAVSTFGSPRVGNTAFQEFYDSHILMHWRIVAGGDIISRLPKLGYRHVGKKVILTSSGELFIDPSALEMIFWHSQSASIVHHRKACYLLAIKAWCESLETDYVPKFWPFPVSENDSRKFVTTFQKPTSRRTNFPLSSRHTLRRNPGDQAKRLQMIAHAIDALDNGTQEYESLNDTIAQKWERLTVSALHSAALNAPLDESRATGSEMPSMAGFVS</sequence>
<dbReference type="OrthoDB" id="426718at2759"/>
<dbReference type="AlphaFoldDB" id="A0A2V3J2S8"/>
<dbReference type="PANTHER" id="PTHR45856:SF11">
    <property type="entry name" value="FUNGAL LIPASE-LIKE DOMAIN-CONTAINING PROTEIN"/>
    <property type="match status" value="1"/>
</dbReference>
<feature type="transmembrane region" description="Helical" evidence="1">
    <location>
        <begin position="59"/>
        <end position="79"/>
    </location>
</feature>
<dbReference type="Pfam" id="PF01764">
    <property type="entry name" value="Lipase_3"/>
    <property type="match status" value="1"/>
</dbReference>
<reference evidence="3 4" key="1">
    <citation type="journal article" date="2018" name="Mol. Biol. Evol.">
        <title>Analysis of the draft genome of the red seaweed Gracilariopsis chorda provides insights into genome size evolution in Rhodophyta.</title>
        <authorList>
            <person name="Lee J."/>
            <person name="Yang E.C."/>
            <person name="Graf L."/>
            <person name="Yang J.H."/>
            <person name="Qiu H."/>
            <person name="Zel Zion U."/>
            <person name="Chan C.X."/>
            <person name="Stephens T.G."/>
            <person name="Weber A.P.M."/>
            <person name="Boo G.H."/>
            <person name="Boo S.M."/>
            <person name="Kim K.M."/>
            <person name="Shin Y."/>
            <person name="Jung M."/>
            <person name="Lee S.J."/>
            <person name="Yim H.S."/>
            <person name="Lee J.H."/>
            <person name="Bhattacharya D."/>
            <person name="Yoon H.S."/>
        </authorList>
    </citation>
    <scope>NUCLEOTIDE SEQUENCE [LARGE SCALE GENOMIC DNA]</scope>
    <source>
        <strain evidence="3 4">SKKU-2015</strain>
        <tissue evidence="3">Whole body</tissue>
    </source>
</reference>
<keyword evidence="1" id="KW-0812">Transmembrane</keyword>
<accession>A0A2V3J2S8</accession>
<feature type="domain" description="Fungal lipase-type" evidence="2">
    <location>
        <begin position="504"/>
        <end position="658"/>
    </location>
</feature>
<evidence type="ECO:0000256" key="1">
    <source>
        <dbReference type="SAM" id="Phobius"/>
    </source>
</evidence>
<evidence type="ECO:0000313" key="3">
    <source>
        <dbReference type="EMBL" id="PXF48297.1"/>
    </source>
</evidence>
<dbReference type="InterPro" id="IPR051218">
    <property type="entry name" value="Sec_MonoDiacylglyc_Lipase"/>
</dbReference>
<feature type="transmembrane region" description="Helical" evidence="1">
    <location>
        <begin position="276"/>
        <end position="297"/>
    </location>
</feature>
<comment type="caution">
    <text evidence="3">The sequence shown here is derived from an EMBL/GenBank/DDBJ whole genome shotgun (WGS) entry which is preliminary data.</text>
</comment>
<dbReference type="InterPro" id="IPR002921">
    <property type="entry name" value="Fungal_lipase-type"/>
</dbReference>
<name>A0A2V3J2S8_9FLOR</name>
<feature type="transmembrane region" description="Helical" evidence="1">
    <location>
        <begin position="105"/>
        <end position="133"/>
    </location>
</feature>
<organism evidence="3 4">
    <name type="scientific">Gracilariopsis chorda</name>
    <dbReference type="NCBI Taxonomy" id="448386"/>
    <lineage>
        <taxon>Eukaryota</taxon>
        <taxon>Rhodophyta</taxon>
        <taxon>Florideophyceae</taxon>
        <taxon>Rhodymeniophycidae</taxon>
        <taxon>Gracilariales</taxon>
        <taxon>Gracilariaceae</taxon>
        <taxon>Gracilariopsis</taxon>
    </lineage>
</organism>
<keyword evidence="1" id="KW-0472">Membrane</keyword>
<evidence type="ECO:0000259" key="2">
    <source>
        <dbReference type="Pfam" id="PF01764"/>
    </source>
</evidence>
<dbReference type="CDD" id="cd00519">
    <property type="entry name" value="Lipase_3"/>
    <property type="match status" value="1"/>
</dbReference>
<keyword evidence="1" id="KW-1133">Transmembrane helix</keyword>
<gene>
    <name evidence="3" type="ORF">BWQ96_01986</name>
</gene>
<dbReference type="InterPro" id="IPR029058">
    <property type="entry name" value="AB_hydrolase_fold"/>
</dbReference>
<protein>
    <submittedName>
        <fullName evidence="3">Lipase</fullName>
    </submittedName>
</protein>
<keyword evidence="4" id="KW-1185">Reference proteome</keyword>
<feature type="transmembrane region" description="Helical" evidence="1">
    <location>
        <begin position="183"/>
        <end position="207"/>
    </location>
</feature>
<dbReference type="PANTHER" id="PTHR45856">
    <property type="entry name" value="ALPHA/BETA-HYDROLASES SUPERFAMILY PROTEIN"/>
    <property type="match status" value="1"/>
</dbReference>
<evidence type="ECO:0000313" key="4">
    <source>
        <dbReference type="Proteomes" id="UP000247409"/>
    </source>
</evidence>
<dbReference type="GO" id="GO:0006629">
    <property type="term" value="P:lipid metabolic process"/>
    <property type="evidence" value="ECO:0007669"/>
    <property type="project" value="InterPro"/>
</dbReference>
<dbReference type="EMBL" id="NBIV01000015">
    <property type="protein sequence ID" value="PXF48297.1"/>
    <property type="molecule type" value="Genomic_DNA"/>
</dbReference>
<feature type="transmembrane region" description="Helical" evidence="1">
    <location>
        <begin position="329"/>
        <end position="350"/>
    </location>
</feature>
<dbReference type="SUPFAM" id="SSF53474">
    <property type="entry name" value="alpha/beta-Hydrolases"/>
    <property type="match status" value="1"/>
</dbReference>
<feature type="transmembrane region" description="Helical" evidence="1">
    <location>
        <begin position="145"/>
        <end position="163"/>
    </location>
</feature>